<keyword evidence="2 4" id="KW-0863">Zinc-finger</keyword>
<dbReference type="GO" id="GO:0005634">
    <property type="term" value="C:nucleus"/>
    <property type="evidence" value="ECO:0007669"/>
    <property type="project" value="TreeGrafter"/>
</dbReference>
<evidence type="ECO:0000256" key="1">
    <source>
        <dbReference type="ARBA" id="ARBA00022723"/>
    </source>
</evidence>
<sequence>MQLNSQSQCYDSLPFKRGNHFDQYEEGHLEIEQASLDKPIESITQSFVKMSKLVSIVSNLQQLVTVEVSAQPPIVQIRGAVTKMIIVAVMVYSFMEQRKVPGKHIVIVTEIVNCYYFRRKGTILNTSPFYRVTELPVFLQKQVVWIILDIAYSRNMGGSWARDWENLFRSQSLETILDIFKRQLQTLSSFLNHICIGSTDVLFFPTSCQEFKLRYDPGLVVVMTKINPTNIEQLDTIGVQRISNLELFPTGSSTKVVSGLKLGEVGLVVSWRTDPIPIVVKYDVMGMGRMEMELDYAEDATERRRVLEVEKEDTEELRQKYKDYVDKEKAIAKALEDLRANFYCELCDKQYQKHQEFDNHINSYDHAHKQEGTQDYYESEIIDMTMESIFFSFSEGLKFKLQRTFSFPECWVRFKTVCGSLIQLSKSADVLKANPSNLGAQITRIDKSGLCHQCVIAMFFSGNYIVTSENKRPVLLSGFKQTDQMKVVRLVSSEHSSFGRQFCILEEQRLKDLKQREFARNVSSRSRKDEKKQEKALRRLHELAEQRKQAEW</sequence>
<keyword evidence="8" id="KW-1185">Reference proteome</keyword>
<evidence type="ECO:0000256" key="3">
    <source>
        <dbReference type="ARBA" id="ARBA00022833"/>
    </source>
</evidence>
<keyword evidence="3" id="KW-0862">Zinc</keyword>
<dbReference type="PROSITE" id="PS00028">
    <property type="entry name" value="ZINC_FINGER_C2H2_1"/>
    <property type="match status" value="1"/>
</dbReference>
<dbReference type="GO" id="GO:0008270">
    <property type="term" value="F:zinc ion binding"/>
    <property type="evidence" value="ECO:0007669"/>
    <property type="project" value="UniProtKB-KW"/>
</dbReference>
<evidence type="ECO:0000313" key="7">
    <source>
        <dbReference type="EMBL" id="KAF5924497.1"/>
    </source>
</evidence>
<gene>
    <name evidence="7" type="ORF">HPG69_018898</name>
</gene>
<comment type="caution">
    <text evidence="7">The sequence shown here is derived from an EMBL/GenBank/DDBJ whole genome shotgun (WGS) entry which is preliminary data.</text>
</comment>
<dbReference type="AlphaFoldDB" id="A0A7J7F960"/>
<evidence type="ECO:0000259" key="6">
    <source>
        <dbReference type="PROSITE" id="PS50157"/>
    </source>
</evidence>
<dbReference type="PROSITE" id="PS50157">
    <property type="entry name" value="ZINC_FINGER_C2H2_2"/>
    <property type="match status" value="1"/>
</dbReference>
<dbReference type="InterPro" id="IPR036236">
    <property type="entry name" value="Znf_C2H2_sf"/>
</dbReference>
<protein>
    <recommendedName>
        <fullName evidence="6">C2H2-type domain-containing protein</fullName>
    </recommendedName>
</protein>
<dbReference type="InterPro" id="IPR052445">
    <property type="entry name" value="ZnF-G_patch_domain"/>
</dbReference>
<evidence type="ECO:0000256" key="5">
    <source>
        <dbReference type="SAM" id="Coils"/>
    </source>
</evidence>
<feature type="domain" description="C2H2-type" evidence="6">
    <location>
        <begin position="342"/>
        <end position="371"/>
    </location>
</feature>
<accession>A0A7J7F960</accession>
<dbReference type="InterPro" id="IPR022755">
    <property type="entry name" value="Znf_C2H2_jaz"/>
</dbReference>
<dbReference type="Proteomes" id="UP000551758">
    <property type="component" value="Unassembled WGS sequence"/>
</dbReference>
<name>A0A7J7F960_DICBM</name>
<evidence type="ECO:0000256" key="4">
    <source>
        <dbReference type="PROSITE-ProRule" id="PRU00042"/>
    </source>
</evidence>
<dbReference type="Pfam" id="PF12171">
    <property type="entry name" value="zf-C2H2_jaz"/>
    <property type="match status" value="1"/>
</dbReference>
<evidence type="ECO:0000256" key="2">
    <source>
        <dbReference type="ARBA" id="ARBA00022771"/>
    </source>
</evidence>
<dbReference type="EMBL" id="JACDTQ010000987">
    <property type="protein sequence ID" value="KAF5924497.1"/>
    <property type="molecule type" value="Genomic_DNA"/>
</dbReference>
<dbReference type="PANTHER" id="PTHR17614">
    <property type="entry name" value="ZINC FINGER-CONTAINING"/>
    <property type="match status" value="1"/>
</dbReference>
<dbReference type="InterPro" id="IPR013087">
    <property type="entry name" value="Znf_C2H2_type"/>
</dbReference>
<keyword evidence="5" id="KW-0175">Coiled coil</keyword>
<evidence type="ECO:0000313" key="8">
    <source>
        <dbReference type="Proteomes" id="UP000551758"/>
    </source>
</evidence>
<keyword evidence="1" id="KW-0479">Metal-binding</keyword>
<organism evidence="7 8">
    <name type="scientific">Diceros bicornis minor</name>
    <name type="common">South-central black rhinoceros</name>
    <dbReference type="NCBI Taxonomy" id="77932"/>
    <lineage>
        <taxon>Eukaryota</taxon>
        <taxon>Metazoa</taxon>
        <taxon>Chordata</taxon>
        <taxon>Craniata</taxon>
        <taxon>Vertebrata</taxon>
        <taxon>Euteleostomi</taxon>
        <taxon>Mammalia</taxon>
        <taxon>Eutheria</taxon>
        <taxon>Laurasiatheria</taxon>
        <taxon>Perissodactyla</taxon>
        <taxon>Rhinocerotidae</taxon>
        <taxon>Diceros</taxon>
    </lineage>
</organism>
<dbReference type="PANTHER" id="PTHR17614:SF11">
    <property type="entry name" value="G PATCH DOMAIN-CONTAINING PROTEIN 8"/>
    <property type="match status" value="1"/>
</dbReference>
<proteinExistence type="predicted"/>
<dbReference type="SUPFAM" id="SSF57667">
    <property type="entry name" value="beta-beta-alpha zinc fingers"/>
    <property type="match status" value="1"/>
</dbReference>
<reference evidence="7 8" key="1">
    <citation type="journal article" date="2020" name="Mol. Biol. Evol.">
        <title>Interspecific Gene Flow and the Evolution of Specialization in Black and White Rhinoceros.</title>
        <authorList>
            <person name="Moodley Y."/>
            <person name="Westbury M.V."/>
            <person name="Russo I.M."/>
            <person name="Gopalakrishnan S."/>
            <person name="Rakotoarivelo A."/>
            <person name="Olsen R.A."/>
            <person name="Prost S."/>
            <person name="Tunstall T."/>
            <person name="Ryder O.A."/>
            <person name="Dalen L."/>
            <person name="Bruford M.W."/>
        </authorList>
    </citation>
    <scope>NUCLEOTIDE SEQUENCE [LARGE SCALE GENOMIC DNA]</scope>
    <source>
        <strain evidence="7">SBR-YM</strain>
        <tissue evidence="7">Skin</tissue>
    </source>
</reference>
<feature type="coiled-coil region" evidence="5">
    <location>
        <begin position="297"/>
        <end position="327"/>
    </location>
</feature>